<dbReference type="AlphaFoldDB" id="A0A420FHV5"/>
<keyword evidence="2" id="KW-1185">Reference proteome</keyword>
<gene>
    <name evidence="1" type="ORF">BCY89_15115</name>
</gene>
<evidence type="ECO:0000313" key="1">
    <source>
        <dbReference type="EMBL" id="RKF32502.1"/>
    </source>
</evidence>
<protein>
    <submittedName>
        <fullName evidence="1">Uncharacterized protein</fullName>
    </submittedName>
</protein>
<accession>A0A420FHV5</accession>
<name>A0A420FHV5_9SPHI</name>
<comment type="caution">
    <text evidence="1">The sequence shown here is derived from an EMBL/GenBank/DDBJ whole genome shotgun (WGS) entry which is preliminary data.</text>
</comment>
<evidence type="ECO:0000313" key="2">
    <source>
        <dbReference type="Proteomes" id="UP000286402"/>
    </source>
</evidence>
<proteinExistence type="predicted"/>
<dbReference type="Proteomes" id="UP000286402">
    <property type="component" value="Unassembled WGS sequence"/>
</dbReference>
<organism evidence="1 2">
    <name type="scientific">Sphingobacterium siyangense</name>
    <dbReference type="NCBI Taxonomy" id="459529"/>
    <lineage>
        <taxon>Bacteria</taxon>
        <taxon>Pseudomonadati</taxon>
        <taxon>Bacteroidota</taxon>
        <taxon>Sphingobacteriia</taxon>
        <taxon>Sphingobacteriales</taxon>
        <taxon>Sphingobacteriaceae</taxon>
        <taxon>Sphingobacterium</taxon>
    </lineage>
</organism>
<dbReference type="EMBL" id="MCAQ01000027">
    <property type="protein sequence ID" value="RKF32502.1"/>
    <property type="molecule type" value="Genomic_DNA"/>
</dbReference>
<sequence>MDRSGVKIQLIIGEPKDIAFIYHLVPKLSILSIIWEAKEVFLEAKGFIGVVSSIIFNRRSFVKATYITVS</sequence>
<reference evidence="1 2" key="1">
    <citation type="submission" date="2016-07" db="EMBL/GenBank/DDBJ databases">
        <title>Genome analysis of Sphingobacterium siyangense T12B17.</title>
        <authorList>
            <person name="Xu D."/>
            <person name="Su Y."/>
            <person name="Zheng S."/>
        </authorList>
    </citation>
    <scope>NUCLEOTIDE SEQUENCE [LARGE SCALE GENOMIC DNA]</scope>
    <source>
        <strain evidence="1 2">T12B17</strain>
    </source>
</reference>